<protein>
    <submittedName>
        <fullName evidence="9">Uncharacterized protein</fullName>
    </submittedName>
</protein>
<evidence type="ECO:0000256" key="8">
    <source>
        <dbReference type="SAM" id="Phobius"/>
    </source>
</evidence>
<dbReference type="Pfam" id="PF25539">
    <property type="entry name" value="Bestrophin_2"/>
    <property type="match status" value="1"/>
</dbReference>
<evidence type="ECO:0000256" key="2">
    <source>
        <dbReference type="ARBA" id="ARBA00022448"/>
    </source>
</evidence>
<feature type="transmembrane region" description="Helical" evidence="8">
    <location>
        <begin position="86"/>
        <end position="102"/>
    </location>
</feature>
<feature type="transmembrane region" description="Helical" evidence="8">
    <location>
        <begin position="122"/>
        <end position="140"/>
    </location>
</feature>
<keyword evidence="2" id="KW-0813">Transport</keyword>
<dbReference type="PANTHER" id="PTHR33281">
    <property type="entry name" value="UPF0187 PROTEIN YNEE"/>
    <property type="match status" value="1"/>
</dbReference>
<keyword evidence="4 8" id="KW-0812">Transmembrane</keyword>
<gene>
    <name evidence="9" type="ordered locus">Bathy16g02180</name>
</gene>
<sequence>MSTTTPETRTSFGTKRRNALIAAKDEMNKPPLPRLTVTMNAPLCIRARFQSFLSGKSKQPDYDARDWLRTVVFAPRNIRGFENIRNPWLCVQFVTILWVLFTKIIEPKPLKTFSEQLSKVESVYLIMFSTLGFLIVFRLTRAAVRFWDCRQAWGNMVIYSRCVADALMVRAEEVQMDCNKSEEVTREIVAACDDCVAWCAAFAVSSKQFLRGIDALPKEELLGVLSEEDVNKLQKSPHQPMFCYSMMRRCSSRIYVTYRHSQKSEMREMHETIRDESGRSELSKYLQGLITQEGALERLRATKLPQIYVAHLRTFLILYCFSIPFVYAMNWGWATIPATAIATFALMGVEGAAMECEIPFDANRANHLRMDQYCETIVNSCALLAQWGGEEQAKKELNGGRRETITEESIDEECERMTVVAANEGDNGGVDQSKDTTSTSLYETTREEMNRRLSISKEHVTLDVLNTNATPTEFTPAGAAFGIERTGSAMSGISLTPQNELTSQSLENIAETLKTG</sequence>
<dbReference type="RefSeq" id="XP_007508567.1">
    <property type="nucleotide sequence ID" value="XM_007508505.1"/>
</dbReference>
<keyword evidence="5 8" id="KW-1133">Transmembrane helix</keyword>
<evidence type="ECO:0000313" key="9">
    <source>
        <dbReference type="EMBL" id="CCO20184.1"/>
    </source>
</evidence>
<keyword evidence="10" id="KW-1185">Reference proteome</keyword>
<evidence type="ECO:0000256" key="4">
    <source>
        <dbReference type="ARBA" id="ARBA00022692"/>
    </source>
</evidence>
<keyword evidence="6" id="KW-0406">Ion transport</keyword>
<organism evidence="9 10">
    <name type="scientific">Bathycoccus prasinos</name>
    <dbReference type="NCBI Taxonomy" id="41875"/>
    <lineage>
        <taxon>Eukaryota</taxon>
        <taxon>Viridiplantae</taxon>
        <taxon>Chlorophyta</taxon>
        <taxon>Mamiellophyceae</taxon>
        <taxon>Mamiellales</taxon>
        <taxon>Bathycoccaceae</taxon>
        <taxon>Bathycoccus</taxon>
    </lineage>
</organism>
<evidence type="ECO:0000313" key="10">
    <source>
        <dbReference type="Proteomes" id="UP000198341"/>
    </source>
</evidence>
<evidence type="ECO:0000256" key="5">
    <source>
        <dbReference type="ARBA" id="ARBA00022989"/>
    </source>
</evidence>
<feature type="transmembrane region" description="Helical" evidence="8">
    <location>
        <begin position="307"/>
        <end position="327"/>
    </location>
</feature>
<keyword evidence="3" id="KW-1003">Cell membrane</keyword>
<dbReference type="GeneID" id="19011184"/>
<dbReference type="OrthoDB" id="1368at2759"/>
<dbReference type="EMBL" id="FO082263">
    <property type="protein sequence ID" value="CCO20184.1"/>
    <property type="molecule type" value="Genomic_DNA"/>
</dbReference>
<dbReference type="GO" id="GO:0005254">
    <property type="term" value="F:chloride channel activity"/>
    <property type="evidence" value="ECO:0007669"/>
    <property type="project" value="InterPro"/>
</dbReference>
<dbReference type="KEGG" id="bpg:Bathy16g02180"/>
<dbReference type="Proteomes" id="UP000198341">
    <property type="component" value="Chromosome 16"/>
</dbReference>
<dbReference type="STRING" id="41875.K8EQG4"/>
<keyword evidence="7 8" id="KW-0472">Membrane</keyword>
<reference evidence="9 10" key="1">
    <citation type="submission" date="2011-10" db="EMBL/GenBank/DDBJ databases">
        <authorList>
            <person name="Genoscope - CEA"/>
        </authorList>
    </citation>
    <scope>NUCLEOTIDE SEQUENCE [LARGE SCALE GENOMIC DNA]</scope>
    <source>
        <strain evidence="9 10">RCC 1105</strain>
    </source>
</reference>
<dbReference type="PANTHER" id="PTHR33281:SF19">
    <property type="entry name" value="VOLTAGE-DEPENDENT ANION CHANNEL-FORMING PROTEIN YNEE"/>
    <property type="match status" value="1"/>
</dbReference>
<dbReference type="eggNOG" id="ENOG502S994">
    <property type="taxonomic scope" value="Eukaryota"/>
</dbReference>
<name>K8EQG4_9CHLO</name>
<accession>K8EQG4</accession>
<dbReference type="AlphaFoldDB" id="K8EQG4"/>
<evidence type="ECO:0000256" key="6">
    <source>
        <dbReference type="ARBA" id="ARBA00023065"/>
    </source>
</evidence>
<dbReference type="InterPro" id="IPR044669">
    <property type="entry name" value="YneE/VCCN1/2-like"/>
</dbReference>
<evidence type="ECO:0000256" key="1">
    <source>
        <dbReference type="ARBA" id="ARBA00004651"/>
    </source>
</evidence>
<evidence type="ECO:0000256" key="7">
    <source>
        <dbReference type="ARBA" id="ARBA00023136"/>
    </source>
</evidence>
<evidence type="ECO:0000256" key="3">
    <source>
        <dbReference type="ARBA" id="ARBA00022475"/>
    </source>
</evidence>
<comment type="subcellular location">
    <subcellularLocation>
        <location evidence="1">Cell membrane</location>
        <topology evidence="1">Multi-pass membrane protein</topology>
    </subcellularLocation>
</comment>
<proteinExistence type="predicted"/>
<dbReference type="GO" id="GO:0005886">
    <property type="term" value="C:plasma membrane"/>
    <property type="evidence" value="ECO:0007669"/>
    <property type="project" value="UniProtKB-SubCell"/>
</dbReference>